<feature type="transmembrane region" description="Helical" evidence="12">
    <location>
        <begin position="296"/>
        <end position="316"/>
    </location>
</feature>
<dbReference type="GO" id="GO:0016020">
    <property type="term" value="C:membrane"/>
    <property type="evidence" value="ECO:0007669"/>
    <property type="project" value="UniProtKB-SubCell"/>
</dbReference>
<feature type="transmembrane region" description="Helical" evidence="12">
    <location>
        <begin position="144"/>
        <end position="165"/>
    </location>
</feature>
<evidence type="ECO:0000256" key="7">
    <source>
        <dbReference type="ARBA" id="ARBA00023004"/>
    </source>
</evidence>
<dbReference type="AlphaFoldDB" id="A0A4Y8SH87"/>
<evidence type="ECO:0000256" key="12">
    <source>
        <dbReference type="SAM" id="Phobius"/>
    </source>
</evidence>
<evidence type="ECO:0000256" key="10">
    <source>
        <dbReference type="ARBA" id="ARBA00023157"/>
    </source>
</evidence>
<sequence length="353" mass="39693">MSSNASGSRFIKINLLTIISLFVLILAGGVVRSSGSGMGCPDWPKCFGQYIPPTDISQLPINYKQQYVDKRVAKNQKFAKLLDVFGYSQLAMRIRNDRSILVPEEFNSARTWTEYINRLIGAITGIFLLLVAVFSFRYWQSNKLIPILSVLNVLLVGYQAWLGSIVVSTNLIAWIVTVHMLLALAILAISIATYHMARVEGRYKLTPKPFIVIITFLVLALSILQITFGTEVREKIDAVASHLEGSYRDSWTSRAGEIFTQHRDMAIFVLLLNVVLYALIRRTFTRHSMQQQLMSFTFLMLMLQIVTGIILSYSSLPPYAQATHIILASLVFGAQVYLLLNLFSSVNLQGARK</sequence>
<accession>A0A4Y8SH87</accession>
<dbReference type="OrthoDB" id="1447144at2"/>
<name>A0A4Y8SH87_9SPHI</name>
<comment type="caution">
    <text evidence="13">The sequence shown here is derived from an EMBL/GenBank/DDBJ whole genome shotgun (WGS) entry which is preliminary data.</text>
</comment>
<dbReference type="Pfam" id="PF02628">
    <property type="entry name" value="COX15-CtaA"/>
    <property type="match status" value="1"/>
</dbReference>
<dbReference type="InterPro" id="IPR003780">
    <property type="entry name" value="COX15/CtaA_fam"/>
</dbReference>
<evidence type="ECO:0000256" key="2">
    <source>
        <dbReference type="ARBA" id="ARBA00022475"/>
    </source>
</evidence>
<keyword evidence="9 12" id="KW-0472">Membrane</keyword>
<dbReference type="RefSeq" id="WP_133229935.1">
    <property type="nucleotide sequence ID" value="NZ_SOZE01000007.1"/>
</dbReference>
<evidence type="ECO:0000256" key="4">
    <source>
        <dbReference type="ARBA" id="ARBA00022723"/>
    </source>
</evidence>
<reference evidence="13 14" key="1">
    <citation type="journal article" date="2017" name="Int. J. Syst. Evol. Microbiol.">
        <title>Mucilaginibacterpsychrotolerans sp. nov., isolated from peatlands.</title>
        <authorList>
            <person name="Deng Y."/>
            <person name="Shen L."/>
            <person name="Xu B."/>
            <person name="Liu Y."/>
            <person name="Gu Z."/>
            <person name="Liu H."/>
            <person name="Zhou Y."/>
        </authorList>
    </citation>
    <scope>NUCLEOTIDE SEQUENCE [LARGE SCALE GENOMIC DNA]</scope>
    <source>
        <strain evidence="13 14">NH7-4</strain>
    </source>
</reference>
<evidence type="ECO:0000256" key="5">
    <source>
        <dbReference type="ARBA" id="ARBA00022989"/>
    </source>
</evidence>
<keyword evidence="6" id="KW-0560">Oxidoreductase</keyword>
<comment type="pathway">
    <text evidence="11">Porphyrin-containing compound metabolism.</text>
</comment>
<proteinExistence type="predicted"/>
<keyword evidence="2" id="KW-1003">Cell membrane</keyword>
<evidence type="ECO:0000313" key="13">
    <source>
        <dbReference type="EMBL" id="TFF38232.1"/>
    </source>
</evidence>
<keyword evidence="7" id="KW-0408">Iron</keyword>
<dbReference type="GO" id="GO:0016491">
    <property type="term" value="F:oxidoreductase activity"/>
    <property type="evidence" value="ECO:0007669"/>
    <property type="project" value="UniProtKB-KW"/>
</dbReference>
<keyword evidence="10" id="KW-1015">Disulfide bond</keyword>
<evidence type="ECO:0000256" key="1">
    <source>
        <dbReference type="ARBA" id="ARBA00004141"/>
    </source>
</evidence>
<dbReference type="Proteomes" id="UP000297540">
    <property type="component" value="Unassembled WGS sequence"/>
</dbReference>
<evidence type="ECO:0000313" key="14">
    <source>
        <dbReference type="Proteomes" id="UP000297540"/>
    </source>
</evidence>
<evidence type="ECO:0000256" key="8">
    <source>
        <dbReference type="ARBA" id="ARBA00023133"/>
    </source>
</evidence>
<keyword evidence="8" id="KW-0350">Heme biosynthesis</keyword>
<dbReference type="EMBL" id="SOZE01000007">
    <property type="protein sequence ID" value="TFF38232.1"/>
    <property type="molecule type" value="Genomic_DNA"/>
</dbReference>
<feature type="transmembrane region" description="Helical" evidence="12">
    <location>
        <begin position="209"/>
        <end position="228"/>
    </location>
</feature>
<dbReference type="InterPro" id="IPR050450">
    <property type="entry name" value="COX15/CtaA_HemeA_synthase"/>
</dbReference>
<evidence type="ECO:0000256" key="3">
    <source>
        <dbReference type="ARBA" id="ARBA00022692"/>
    </source>
</evidence>
<keyword evidence="3 12" id="KW-0812">Transmembrane</keyword>
<keyword evidence="4" id="KW-0479">Metal-binding</keyword>
<feature type="transmembrane region" description="Helical" evidence="12">
    <location>
        <begin position="171"/>
        <end position="197"/>
    </location>
</feature>
<keyword evidence="14" id="KW-1185">Reference proteome</keyword>
<comment type="subcellular location">
    <subcellularLocation>
        <location evidence="1">Membrane</location>
        <topology evidence="1">Multi-pass membrane protein</topology>
    </subcellularLocation>
</comment>
<dbReference type="PANTHER" id="PTHR35457:SF1">
    <property type="entry name" value="HEME A SYNTHASE"/>
    <property type="match status" value="1"/>
</dbReference>
<feature type="transmembrane region" description="Helical" evidence="12">
    <location>
        <begin position="265"/>
        <end position="284"/>
    </location>
</feature>
<evidence type="ECO:0000256" key="6">
    <source>
        <dbReference type="ARBA" id="ARBA00023002"/>
    </source>
</evidence>
<feature type="transmembrane region" description="Helical" evidence="12">
    <location>
        <begin position="115"/>
        <end position="137"/>
    </location>
</feature>
<dbReference type="GO" id="GO:0006784">
    <property type="term" value="P:heme A biosynthetic process"/>
    <property type="evidence" value="ECO:0007669"/>
    <property type="project" value="InterPro"/>
</dbReference>
<protein>
    <submittedName>
        <fullName evidence="13">Heme A synthase</fullName>
    </submittedName>
</protein>
<evidence type="ECO:0000256" key="11">
    <source>
        <dbReference type="ARBA" id="ARBA00023444"/>
    </source>
</evidence>
<gene>
    <name evidence="13" type="ORF">E2R66_09350</name>
</gene>
<keyword evidence="5 12" id="KW-1133">Transmembrane helix</keyword>
<dbReference type="PANTHER" id="PTHR35457">
    <property type="entry name" value="HEME A SYNTHASE"/>
    <property type="match status" value="1"/>
</dbReference>
<evidence type="ECO:0000256" key="9">
    <source>
        <dbReference type="ARBA" id="ARBA00023136"/>
    </source>
</evidence>
<organism evidence="13 14">
    <name type="scientific">Mucilaginibacter psychrotolerans</name>
    <dbReference type="NCBI Taxonomy" id="1524096"/>
    <lineage>
        <taxon>Bacteria</taxon>
        <taxon>Pseudomonadati</taxon>
        <taxon>Bacteroidota</taxon>
        <taxon>Sphingobacteriia</taxon>
        <taxon>Sphingobacteriales</taxon>
        <taxon>Sphingobacteriaceae</taxon>
        <taxon>Mucilaginibacter</taxon>
    </lineage>
</organism>
<feature type="transmembrane region" description="Helical" evidence="12">
    <location>
        <begin position="322"/>
        <end position="343"/>
    </location>
</feature>
<dbReference type="GO" id="GO:0046872">
    <property type="term" value="F:metal ion binding"/>
    <property type="evidence" value="ECO:0007669"/>
    <property type="project" value="UniProtKB-KW"/>
</dbReference>